<dbReference type="Pfam" id="PF17755">
    <property type="entry name" value="UvrA_DNA-bind"/>
    <property type="match status" value="1"/>
</dbReference>
<dbReference type="Pfam" id="PF01980">
    <property type="entry name" value="TrmO_N"/>
    <property type="match status" value="1"/>
</dbReference>
<keyword evidence="7" id="KW-0227">DNA damage</keyword>
<sequence>MKKESRMENKTFQLFPIGKLKVEGGCTTVHIMSEYRPALQHLEFFSHVIVFMKPNGKNTFPHCPEDLQRVVEESLQLMVQLRNNEVDVIVAKVLKVNMKKGIVELDYGATEDDTVVFDLKPYFPCEDRVKDVKAPNFMKQWPEWRFDVNKDCKEVENTKDIFMNIQLEDKHLLHPIGKVKKINGECFLQLKNLNTDFFKTIKEFSHIKILWWFDRFDKSNFRKVTQGNPPYENAPRTGIFATRSPVRPNPIAMTTARILDIDVKNREIKVSELDAFDKTSVVEVIPYIPALDRVNKYDVPKWLKHWPEWLDDREGGFNRGEIEMVDGDIQAIKKYLEAEKEEAEEIINLFQKEENSKIHSNEIIVRGARQNNLKNVSCTIPKNKITVVTGVSGSGKSSLAFDTIYAESQRRFMDSITASRGAFYGQMAKSDFDQITGLPPAVAIEQKNVGRNPRSTVGTLTDIYDYLRLLFSKIGTRHCPDCGRGVTPLKTAEIVKLLELLKPGTIFSIKPFDGKEALDEFIALPQESPDRNLYRKRLKDTVEAALALGNGGIIVTIDETEGFLFQTREMCYHCKKIFFQLSSSTFSFNNPDSMCPVCRGLGIQLEIDTDLIVSKPEASILDGASNWWGDLRKFRKKPNANWMKGEILALAEVMKVNLELPWEALPEDFKHQAIYGSDGKEVKFTYENTNGRKGEIVRPVEGAYNIILRLFKENSGDTATRLTTAFMREQTCTACNGERLAPEGRLVTIGKTRFPETTGMTIEGLKEWIKDLPKNLAKEELELSIEIIKELYKRLDGLVEAGVSYLSLDRPVPTLSGGELQRLRLTAQLNSNITSILYVLDEPSTGLHPKDHRRLIKMLQHIRDEGNTVLVVEHDADTMLAADKIIDIGPGAGLHGGTIIAEGTPEEMIQNLHTETGKYLAGINDTKDASKRSRKKPYGWIEVRGARCNNLKSIDAAFPLGVFTCITGVSGSGKSSLVSKTLYPALAKYLGSSDDIPGEHDTIEGLEMVDKVISISQKPIGRTPRSNPATYTGVFDHIRSLFTTTEEAQKRGFKQNRFSFNSKEGQCQACKGEGRKCIEMHFMPDLWVECSVCQGKRFNEETLEIVYNGKTIAGVLEMSIDEALDFFINDKKISIILQTLSDVGLGYIKLGQSALTLSGGEAQRIKLAKELCKTDTGKTIYLLDEPTTGLHFSDVKNLLSILQRITDSGNTVIVIEHNPQVMIHADWMIDLGPEGGDQGGTIIAEGTPEEVAEIENSYTGKVLKQILDGSI</sequence>
<keyword evidence="5" id="KW-0677">Repeat</keyword>
<evidence type="ECO:0000259" key="20">
    <source>
        <dbReference type="PROSITE" id="PS51668"/>
    </source>
</evidence>
<feature type="domain" description="ABC transporter" evidence="19">
    <location>
        <begin position="677"/>
        <end position="921"/>
    </location>
</feature>
<gene>
    <name evidence="21" type="ORF">SAMN05660297_01113</name>
</gene>
<evidence type="ECO:0000256" key="5">
    <source>
        <dbReference type="ARBA" id="ARBA00022737"/>
    </source>
</evidence>
<comment type="similarity">
    <text evidence="15">Belongs to the tRNA methyltransferase O family.</text>
</comment>
<dbReference type="Gene3D" id="2.40.30.70">
    <property type="entry name" value="YaeB-like"/>
    <property type="match status" value="2"/>
</dbReference>
<name>A0A1I0AX24_9FIRM</name>
<dbReference type="InterPro" id="IPR027417">
    <property type="entry name" value="P-loop_NTPase"/>
</dbReference>
<dbReference type="InterPro" id="IPR004602">
    <property type="entry name" value="UvrA"/>
</dbReference>
<dbReference type="AlphaFoldDB" id="A0A1I0AX24"/>
<keyword evidence="12" id="KW-0267">Excision nuclease</keyword>
<evidence type="ECO:0000259" key="19">
    <source>
        <dbReference type="PROSITE" id="PS50893"/>
    </source>
</evidence>
<accession>A0A1I0AX24</accession>
<dbReference type="PROSITE" id="PS51668">
    <property type="entry name" value="TSAA_2"/>
    <property type="match status" value="1"/>
</dbReference>
<dbReference type="PROSITE" id="PS50893">
    <property type="entry name" value="ABC_TRANSPORTER_2"/>
    <property type="match status" value="2"/>
</dbReference>
<evidence type="ECO:0000256" key="10">
    <source>
        <dbReference type="ARBA" id="ARBA00022833"/>
    </source>
</evidence>
<dbReference type="InterPro" id="IPR003439">
    <property type="entry name" value="ABC_transporter-like_ATP-bd"/>
</dbReference>
<keyword evidence="14" id="KW-0234">DNA repair</keyword>
<keyword evidence="13" id="KW-0238">DNA-binding</keyword>
<dbReference type="Gene3D" id="1.20.1580.10">
    <property type="entry name" value="ABC transporter ATPase like domain"/>
    <property type="match status" value="2"/>
</dbReference>
<evidence type="ECO:0000313" key="21">
    <source>
        <dbReference type="EMBL" id="SES98949.1"/>
    </source>
</evidence>
<evidence type="ECO:0000256" key="9">
    <source>
        <dbReference type="ARBA" id="ARBA00022771"/>
    </source>
</evidence>
<evidence type="ECO:0000256" key="4">
    <source>
        <dbReference type="ARBA" id="ARBA00022723"/>
    </source>
</evidence>
<evidence type="ECO:0000256" key="2">
    <source>
        <dbReference type="ARBA" id="ARBA00022490"/>
    </source>
</evidence>
<keyword evidence="10" id="KW-0862">Zinc</keyword>
<evidence type="ECO:0000256" key="13">
    <source>
        <dbReference type="ARBA" id="ARBA00023125"/>
    </source>
</evidence>
<evidence type="ECO:0000256" key="14">
    <source>
        <dbReference type="ARBA" id="ARBA00023204"/>
    </source>
</evidence>
<keyword evidence="3" id="KW-0949">S-adenosyl-L-methionine</keyword>
<evidence type="ECO:0000256" key="1">
    <source>
        <dbReference type="ARBA" id="ARBA00004496"/>
    </source>
</evidence>
<dbReference type="PANTHER" id="PTHR43152:SF2">
    <property type="entry name" value="DRUG RESISTANCE ABC TRANSPORTER"/>
    <property type="match status" value="1"/>
</dbReference>
<evidence type="ECO:0000256" key="15">
    <source>
        <dbReference type="ARBA" id="ARBA00033753"/>
    </source>
</evidence>
<dbReference type="InterPro" id="IPR013815">
    <property type="entry name" value="ATP_grasp_subdomain_1"/>
</dbReference>
<keyword evidence="2" id="KW-0963">Cytoplasm</keyword>
<dbReference type="SUPFAM" id="SSF52540">
    <property type="entry name" value="P-loop containing nucleoside triphosphate hydrolases"/>
    <property type="match status" value="2"/>
</dbReference>
<evidence type="ECO:0000256" key="8">
    <source>
        <dbReference type="ARBA" id="ARBA00022769"/>
    </source>
</evidence>
<dbReference type="GO" id="GO:0003677">
    <property type="term" value="F:DNA binding"/>
    <property type="evidence" value="ECO:0007669"/>
    <property type="project" value="UniProtKB-KW"/>
</dbReference>
<dbReference type="InterPro" id="IPR036414">
    <property type="entry name" value="YaeB_N_sf"/>
</dbReference>
<keyword evidence="11" id="KW-0067">ATP-binding</keyword>
<reference evidence="21 22" key="1">
    <citation type="submission" date="2016-10" db="EMBL/GenBank/DDBJ databases">
        <authorList>
            <person name="de Groot N.N."/>
        </authorList>
    </citation>
    <scope>NUCLEOTIDE SEQUENCE [LARGE SCALE GENOMIC DNA]</scope>
    <source>
        <strain evidence="21 22">DSM 18979</strain>
    </source>
</reference>
<dbReference type="InterPro" id="IPR023370">
    <property type="entry name" value="TrmO-like_N"/>
</dbReference>
<keyword evidence="6" id="KW-0547">Nucleotide-binding</keyword>
<keyword evidence="4" id="KW-0479">Metal-binding</keyword>
<evidence type="ECO:0000256" key="11">
    <source>
        <dbReference type="ARBA" id="ARBA00022840"/>
    </source>
</evidence>
<dbReference type="Gene3D" id="1.10.8.280">
    <property type="entry name" value="ABC transporter ATPase domain-like"/>
    <property type="match status" value="1"/>
</dbReference>
<dbReference type="Proteomes" id="UP000199568">
    <property type="component" value="Unassembled WGS sequence"/>
</dbReference>
<dbReference type="GO" id="GO:0005524">
    <property type="term" value="F:ATP binding"/>
    <property type="evidence" value="ECO:0007669"/>
    <property type="project" value="UniProtKB-KW"/>
</dbReference>
<dbReference type="GO" id="GO:0016887">
    <property type="term" value="F:ATP hydrolysis activity"/>
    <property type="evidence" value="ECO:0007669"/>
    <property type="project" value="InterPro"/>
</dbReference>
<dbReference type="CDD" id="cd03271">
    <property type="entry name" value="ABC_UvrA_II"/>
    <property type="match status" value="1"/>
</dbReference>
<dbReference type="InterPro" id="IPR017871">
    <property type="entry name" value="ABC_transporter-like_CS"/>
</dbReference>
<feature type="domain" description="ABC transporter" evidence="19">
    <location>
        <begin position="924"/>
        <end position="1264"/>
    </location>
</feature>
<dbReference type="GO" id="GO:0009380">
    <property type="term" value="C:excinuclease repair complex"/>
    <property type="evidence" value="ECO:0007669"/>
    <property type="project" value="InterPro"/>
</dbReference>
<evidence type="ECO:0000256" key="7">
    <source>
        <dbReference type="ARBA" id="ARBA00022763"/>
    </source>
</evidence>
<dbReference type="SUPFAM" id="SSF118196">
    <property type="entry name" value="YaeB-like"/>
    <property type="match status" value="2"/>
</dbReference>
<dbReference type="EMBL" id="FOHU01000003">
    <property type="protein sequence ID" value="SES98949.1"/>
    <property type="molecule type" value="Genomic_DNA"/>
</dbReference>
<keyword evidence="22" id="KW-1185">Reference proteome</keyword>
<dbReference type="GO" id="GO:0008270">
    <property type="term" value="F:zinc ion binding"/>
    <property type="evidence" value="ECO:0007669"/>
    <property type="project" value="UniProtKB-KW"/>
</dbReference>
<dbReference type="InterPro" id="IPR041552">
    <property type="entry name" value="UvrA_DNA-bd"/>
</dbReference>
<proteinExistence type="inferred from homology"/>
<evidence type="ECO:0000256" key="18">
    <source>
        <dbReference type="ARBA" id="ARBA00042156"/>
    </source>
</evidence>
<dbReference type="PROSITE" id="PS00211">
    <property type="entry name" value="ABC_TRANSPORTER_1"/>
    <property type="match status" value="1"/>
</dbReference>
<dbReference type="Gene3D" id="3.40.50.300">
    <property type="entry name" value="P-loop containing nucleotide triphosphate hydrolases"/>
    <property type="match status" value="2"/>
</dbReference>
<dbReference type="NCBIfam" id="TIGR00630">
    <property type="entry name" value="uvra"/>
    <property type="match status" value="1"/>
</dbReference>
<evidence type="ECO:0000256" key="16">
    <source>
        <dbReference type="ARBA" id="ARBA00038000"/>
    </source>
</evidence>
<dbReference type="InterPro" id="IPR036413">
    <property type="entry name" value="YaeB-like_sf"/>
</dbReference>
<feature type="domain" description="TsaA-like" evidence="20">
    <location>
        <begin position="173"/>
        <end position="296"/>
    </location>
</feature>
<dbReference type="GO" id="GO:0005737">
    <property type="term" value="C:cytoplasm"/>
    <property type="evidence" value="ECO:0007669"/>
    <property type="project" value="UniProtKB-SubCell"/>
</dbReference>
<dbReference type="Pfam" id="PF00005">
    <property type="entry name" value="ABC_tran"/>
    <property type="match status" value="1"/>
</dbReference>
<dbReference type="PANTHER" id="PTHR43152">
    <property type="entry name" value="UVRABC SYSTEM PROTEIN A"/>
    <property type="match status" value="1"/>
</dbReference>
<organism evidence="21 22">
    <name type="scientific">Natronincola peptidivorans</name>
    <dbReference type="NCBI Taxonomy" id="426128"/>
    <lineage>
        <taxon>Bacteria</taxon>
        <taxon>Bacillati</taxon>
        <taxon>Bacillota</taxon>
        <taxon>Clostridia</taxon>
        <taxon>Peptostreptococcales</taxon>
        <taxon>Natronincolaceae</taxon>
        <taxon>Natronincola</taxon>
    </lineage>
</organism>
<dbReference type="STRING" id="426128.SAMN05660297_01113"/>
<evidence type="ECO:0000256" key="17">
    <source>
        <dbReference type="ARBA" id="ARBA00039316"/>
    </source>
</evidence>
<protein>
    <recommendedName>
        <fullName evidence="17">UvrABC system protein A</fullName>
    </recommendedName>
    <alternativeName>
        <fullName evidence="18">Excinuclease ABC subunit A</fullName>
    </alternativeName>
</protein>
<keyword evidence="9" id="KW-0863">Zinc-finger</keyword>
<evidence type="ECO:0000256" key="6">
    <source>
        <dbReference type="ARBA" id="ARBA00022741"/>
    </source>
</evidence>
<comment type="subcellular location">
    <subcellularLocation>
        <location evidence="1">Cytoplasm</location>
    </subcellularLocation>
</comment>
<comment type="similarity">
    <text evidence="16">Belongs to the ABC transporter superfamily. UvrA family.</text>
</comment>
<dbReference type="GO" id="GO:0004518">
    <property type="term" value="F:nuclease activity"/>
    <property type="evidence" value="ECO:0007669"/>
    <property type="project" value="UniProtKB-KW"/>
</dbReference>
<evidence type="ECO:0000256" key="3">
    <source>
        <dbReference type="ARBA" id="ARBA00022691"/>
    </source>
</evidence>
<dbReference type="Gene3D" id="3.30.1490.20">
    <property type="entry name" value="ATP-grasp fold, A domain"/>
    <property type="match status" value="1"/>
</dbReference>
<dbReference type="RefSeq" id="WP_170834698.1">
    <property type="nucleotide sequence ID" value="NZ_FOHU01000003.1"/>
</dbReference>
<evidence type="ECO:0000256" key="12">
    <source>
        <dbReference type="ARBA" id="ARBA00022881"/>
    </source>
</evidence>
<dbReference type="GO" id="GO:0006289">
    <property type="term" value="P:nucleotide-excision repair"/>
    <property type="evidence" value="ECO:0007669"/>
    <property type="project" value="InterPro"/>
</dbReference>
<keyword evidence="8" id="KW-0228">DNA excision</keyword>
<evidence type="ECO:0000313" key="22">
    <source>
        <dbReference type="Proteomes" id="UP000199568"/>
    </source>
</evidence>